<feature type="transmembrane region" description="Helical" evidence="1">
    <location>
        <begin position="68"/>
        <end position="89"/>
    </location>
</feature>
<dbReference type="EMBL" id="CP047394">
    <property type="protein sequence ID" value="QHE62647.1"/>
    <property type="molecule type" value="Genomic_DNA"/>
</dbReference>
<gene>
    <name evidence="2" type="ORF">FHE72_17660</name>
</gene>
<keyword evidence="1" id="KW-0472">Membrane</keyword>
<dbReference type="Proteomes" id="UP000465062">
    <property type="component" value="Chromosome"/>
</dbReference>
<organism evidence="2 3">
    <name type="scientific">Rossellomorea vietnamensis</name>
    <dbReference type="NCBI Taxonomy" id="218284"/>
    <lineage>
        <taxon>Bacteria</taxon>
        <taxon>Bacillati</taxon>
        <taxon>Bacillota</taxon>
        <taxon>Bacilli</taxon>
        <taxon>Bacillales</taxon>
        <taxon>Bacillaceae</taxon>
        <taxon>Rossellomorea</taxon>
    </lineage>
</organism>
<feature type="transmembrane region" description="Helical" evidence="1">
    <location>
        <begin position="31"/>
        <end position="56"/>
    </location>
</feature>
<dbReference type="AlphaFoldDB" id="A0A6I6UMS9"/>
<evidence type="ECO:0000313" key="2">
    <source>
        <dbReference type="EMBL" id="QHE62647.1"/>
    </source>
</evidence>
<protein>
    <submittedName>
        <fullName evidence="2">3-isopropylmalate dehydrogenase</fullName>
    </submittedName>
</protein>
<reference evidence="2 3" key="1">
    <citation type="submission" date="2019-06" db="EMBL/GenBank/DDBJ databases">
        <title>An operon consisting of a P-type ATPase gene and a transcriptional regular gene given the different cadmium resistance in Bacillus vietamensis 151-6 and Bacillus marisflavi 151-25.</title>
        <authorList>
            <person name="Yu X."/>
        </authorList>
    </citation>
    <scope>NUCLEOTIDE SEQUENCE [LARGE SCALE GENOMIC DNA]</scope>
    <source>
        <strain evidence="2 3">151-6</strain>
    </source>
</reference>
<name>A0A6I6UMS9_9BACI</name>
<dbReference type="KEGG" id="bvq:FHE72_17660"/>
<keyword evidence="1" id="KW-1133">Transmembrane helix</keyword>
<evidence type="ECO:0000256" key="1">
    <source>
        <dbReference type="SAM" id="Phobius"/>
    </source>
</evidence>
<keyword evidence="1" id="KW-0812">Transmembrane</keyword>
<accession>A0A6I6UMS9</accession>
<dbReference type="RefSeq" id="WP_159362539.1">
    <property type="nucleotide sequence ID" value="NZ_CP047394.1"/>
</dbReference>
<feature type="transmembrane region" description="Helical" evidence="1">
    <location>
        <begin position="6"/>
        <end position="24"/>
    </location>
</feature>
<sequence>MTQFFMILMGFFIVTSNICGYFSYKKKKSLYSVAFTIFLLSALFASIGGLLALFIIRDAFAVFYGLQVGYYLLVNSLIVLLIAIVVSVVKKYNI</sequence>
<evidence type="ECO:0000313" key="3">
    <source>
        <dbReference type="Proteomes" id="UP000465062"/>
    </source>
</evidence>
<proteinExistence type="predicted"/>